<dbReference type="GO" id="GO:0046872">
    <property type="term" value="F:metal ion binding"/>
    <property type="evidence" value="ECO:0007669"/>
    <property type="project" value="UniProtKB-KW"/>
</dbReference>
<dbReference type="GO" id="GO:0140358">
    <property type="term" value="F:P-type transmembrane transporter activity"/>
    <property type="evidence" value="ECO:0007669"/>
    <property type="project" value="InterPro"/>
</dbReference>
<accession>A0A8S4QWW5</accession>
<keyword evidence="2" id="KW-0597">Phosphoprotein</keyword>
<sequence>AARALTAGDIVLKALDIITIVVPPALPAAMTVGKLYAVSRLKRARISCLNTRAVNVSGSLDCICFDKTGTLTEDGLDMWGVVAVSTAVSPPILGRPQRDPRNMNDLHDLKIGMACCHSLTLLNGELAGDPLDLKMFESTAWKLEEPEVPERAHYEMLTPTVVRPKGAANINVDDLHVSIYSHHHIARVTLAQCGLVDSTHL</sequence>
<comment type="subcellular location">
    <subcellularLocation>
        <location evidence="1">Membrane</location>
        <topology evidence="1">Multi-pass membrane protein</topology>
    </subcellularLocation>
</comment>
<evidence type="ECO:0000256" key="8">
    <source>
        <dbReference type="ARBA" id="ARBA00022967"/>
    </source>
</evidence>
<evidence type="ECO:0000256" key="2">
    <source>
        <dbReference type="ARBA" id="ARBA00022553"/>
    </source>
</evidence>
<dbReference type="GO" id="GO:0006874">
    <property type="term" value="P:intracellular calcium ion homeostasis"/>
    <property type="evidence" value="ECO:0007669"/>
    <property type="project" value="TreeGrafter"/>
</dbReference>
<keyword evidence="7" id="KW-0460">Magnesium</keyword>
<keyword evidence="8" id="KW-1278">Translocase</keyword>
<dbReference type="PANTHER" id="PTHR45630:SF8">
    <property type="entry name" value="CATION-TRANSPORTING ATPASE"/>
    <property type="match status" value="1"/>
</dbReference>
<evidence type="ECO:0000256" key="7">
    <source>
        <dbReference type="ARBA" id="ARBA00022842"/>
    </source>
</evidence>
<evidence type="ECO:0000313" key="11">
    <source>
        <dbReference type="EMBL" id="CAH2226377.1"/>
    </source>
</evidence>
<dbReference type="GO" id="GO:0019829">
    <property type="term" value="F:ATPase-coupled monoatomic cation transmembrane transporter activity"/>
    <property type="evidence" value="ECO:0007669"/>
    <property type="project" value="TreeGrafter"/>
</dbReference>
<organism evidence="11 12">
    <name type="scientific">Pararge aegeria aegeria</name>
    <dbReference type="NCBI Taxonomy" id="348720"/>
    <lineage>
        <taxon>Eukaryota</taxon>
        <taxon>Metazoa</taxon>
        <taxon>Ecdysozoa</taxon>
        <taxon>Arthropoda</taxon>
        <taxon>Hexapoda</taxon>
        <taxon>Insecta</taxon>
        <taxon>Pterygota</taxon>
        <taxon>Neoptera</taxon>
        <taxon>Endopterygota</taxon>
        <taxon>Lepidoptera</taxon>
        <taxon>Glossata</taxon>
        <taxon>Ditrysia</taxon>
        <taxon>Papilionoidea</taxon>
        <taxon>Nymphalidae</taxon>
        <taxon>Satyrinae</taxon>
        <taxon>Satyrini</taxon>
        <taxon>Parargina</taxon>
        <taxon>Pararge</taxon>
    </lineage>
</organism>
<keyword evidence="9" id="KW-1133">Transmembrane helix</keyword>
<feature type="non-terminal residue" evidence="11">
    <location>
        <position position="1"/>
    </location>
</feature>
<dbReference type="PROSITE" id="PS00154">
    <property type="entry name" value="ATPASE_E1_E2"/>
    <property type="match status" value="1"/>
</dbReference>
<dbReference type="AlphaFoldDB" id="A0A8S4QWW5"/>
<proteinExistence type="predicted"/>
<keyword evidence="12" id="KW-1185">Reference proteome</keyword>
<keyword evidence="10" id="KW-0472">Membrane</keyword>
<dbReference type="GO" id="GO:0016020">
    <property type="term" value="C:membrane"/>
    <property type="evidence" value="ECO:0007669"/>
    <property type="project" value="UniProtKB-SubCell"/>
</dbReference>
<evidence type="ECO:0000256" key="6">
    <source>
        <dbReference type="ARBA" id="ARBA00022840"/>
    </source>
</evidence>
<evidence type="ECO:0000256" key="4">
    <source>
        <dbReference type="ARBA" id="ARBA00022723"/>
    </source>
</evidence>
<evidence type="ECO:0000256" key="3">
    <source>
        <dbReference type="ARBA" id="ARBA00022692"/>
    </source>
</evidence>
<keyword evidence="4" id="KW-0479">Metal-binding</keyword>
<dbReference type="GO" id="GO:0005524">
    <property type="term" value="F:ATP binding"/>
    <property type="evidence" value="ECO:0007669"/>
    <property type="project" value="UniProtKB-KW"/>
</dbReference>
<dbReference type="InterPro" id="IPR006544">
    <property type="entry name" value="P-type_TPase_V"/>
</dbReference>
<dbReference type="OrthoDB" id="48943at2759"/>
<dbReference type="Proteomes" id="UP000838756">
    <property type="component" value="Unassembled WGS sequence"/>
</dbReference>
<evidence type="ECO:0000256" key="10">
    <source>
        <dbReference type="ARBA" id="ARBA00023136"/>
    </source>
</evidence>
<dbReference type="InterPro" id="IPR023298">
    <property type="entry name" value="ATPase_P-typ_TM_dom_sf"/>
</dbReference>
<evidence type="ECO:0000256" key="1">
    <source>
        <dbReference type="ARBA" id="ARBA00004141"/>
    </source>
</evidence>
<dbReference type="SUPFAM" id="SSF81665">
    <property type="entry name" value="Calcium ATPase, transmembrane domain M"/>
    <property type="match status" value="1"/>
</dbReference>
<reference evidence="11" key="1">
    <citation type="submission" date="2022-03" db="EMBL/GenBank/DDBJ databases">
        <authorList>
            <person name="Lindestad O."/>
        </authorList>
    </citation>
    <scope>NUCLEOTIDE SEQUENCE</scope>
</reference>
<dbReference type="EMBL" id="CAKXAJ010021201">
    <property type="protein sequence ID" value="CAH2226377.1"/>
    <property type="molecule type" value="Genomic_DNA"/>
</dbReference>
<evidence type="ECO:0000256" key="5">
    <source>
        <dbReference type="ARBA" id="ARBA00022741"/>
    </source>
</evidence>
<name>A0A8S4QWW5_9NEOP</name>
<protein>
    <submittedName>
        <fullName evidence="11">Jg26252 protein</fullName>
    </submittedName>
</protein>
<keyword evidence="6" id="KW-0067">ATP-binding</keyword>
<gene>
    <name evidence="11" type="primary">jg26252</name>
    <name evidence="11" type="ORF">PAEG_LOCUS7083</name>
</gene>
<evidence type="ECO:0000256" key="9">
    <source>
        <dbReference type="ARBA" id="ARBA00022989"/>
    </source>
</evidence>
<keyword evidence="3" id="KW-0812">Transmembrane</keyword>
<evidence type="ECO:0000313" key="12">
    <source>
        <dbReference type="Proteomes" id="UP000838756"/>
    </source>
</evidence>
<dbReference type="Gene3D" id="1.20.1110.10">
    <property type="entry name" value="Calcium-transporting ATPase, transmembrane domain"/>
    <property type="match status" value="1"/>
</dbReference>
<keyword evidence="5" id="KW-0547">Nucleotide-binding</keyword>
<dbReference type="GO" id="GO:0015203">
    <property type="term" value="F:polyamine transmembrane transporter activity"/>
    <property type="evidence" value="ECO:0007669"/>
    <property type="project" value="TreeGrafter"/>
</dbReference>
<comment type="caution">
    <text evidence="11">The sequence shown here is derived from an EMBL/GenBank/DDBJ whole genome shotgun (WGS) entry which is preliminary data.</text>
</comment>
<dbReference type="InterPro" id="IPR018303">
    <property type="entry name" value="ATPase_P-typ_P_site"/>
</dbReference>
<dbReference type="PANTHER" id="PTHR45630">
    <property type="entry name" value="CATION-TRANSPORTING ATPASE-RELATED"/>
    <property type="match status" value="1"/>
</dbReference>